<dbReference type="AlphaFoldDB" id="K9H2S4"/>
<dbReference type="STRING" id="1238182.C882_2634"/>
<accession>K9H2S4</accession>
<name>K9H2S4_9PROT</name>
<evidence type="ECO:0000313" key="3">
    <source>
        <dbReference type="Proteomes" id="UP000009881"/>
    </source>
</evidence>
<organism evidence="2 3">
    <name type="scientific">Caenispirillum salinarum AK4</name>
    <dbReference type="NCBI Taxonomy" id="1238182"/>
    <lineage>
        <taxon>Bacteria</taxon>
        <taxon>Pseudomonadati</taxon>
        <taxon>Pseudomonadota</taxon>
        <taxon>Alphaproteobacteria</taxon>
        <taxon>Rhodospirillales</taxon>
        <taxon>Novispirillaceae</taxon>
        <taxon>Caenispirillum</taxon>
    </lineage>
</organism>
<sequence length="110" mass="13608">MIDFLSRLYRRTRGHRKTEDLPKWIRKRMYRELLAVRDQEHEMAELLDLPVPPRLSVVDEERIAMLRPRDRDLLGLDEMMRRAREEKREEETQQREERSRRRHEAREGEG</sequence>
<dbReference type="RefSeq" id="WP_009539043.1">
    <property type="nucleotide sequence ID" value="NZ_ANHY01000003.1"/>
</dbReference>
<dbReference type="EMBL" id="ANHY01000003">
    <property type="protein sequence ID" value="EKV32555.1"/>
    <property type="molecule type" value="Genomic_DNA"/>
</dbReference>
<dbReference type="Proteomes" id="UP000009881">
    <property type="component" value="Unassembled WGS sequence"/>
</dbReference>
<evidence type="ECO:0000256" key="1">
    <source>
        <dbReference type="SAM" id="MobiDB-lite"/>
    </source>
</evidence>
<dbReference type="eggNOG" id="ENOG502ZJ56">
    <property type="taxonomic scope" value="Bacteria"/>
</dbReference>
<comment type="caution">
    <text evidence="2">The sequence shown here is derived from an EMBL/GenBank/DDBJ whole genome shotgun (WGS) entry which is preliminary data.</text>
</comment>
<proteinExistence type="predicted"/>
<reference evidence="2 3" key="1">
    <citation type="journal article" date="2013" name="Genome Announc.">
        <title>Draft Genome Sequence of an Alphaproteobacterium, Caenispirillum salinarum AK4(T), Isolated from a Solar Saltern.</title>
        <authorList>
            <person name="Khatri I."/>
            <person name="Singh A."/>
            <person name="Korpole S."/>
            <person name="Pinnaka A.K."/>
            <person name="Subramanian S."/>
        </authorList>
    </citation>
    <scope>NUCLEOTIDE SEQUENCE [LARGE SCALE GENOMIC DNA]</scope>
    <source>
        <strain evidence="2 3">AK4</strain>
    </source>
</reference>
<protein>
    <submittedName>
        <fullName evidence="2">Uncharacterized protein</fullName>
    </submittedName>
</protein>
<gene>
    <name evidence="2" type="ORF">C882_2634</name>
</gene>
<feature type="region of interest" description="Disordered" evidence="1">
    <location>
        <begin position="83"/>
        <end position="110"/>
    </location>
</feature>
<evidence type="ECO:0000313" key="2">
    <source>
        <dbReference type="EMBL" id="EKV32555.1"/>
    </source>
</evidence>
<keyword evidence="3" id="KW-1185">Reference proteome</keyword>